<sequence length="150" mass="17206">MDQNLRNKSFYENQSYFSECPRNSNSHLYQEAETETRDAIEQVFCTSDFSLPSFGSAFSDKFTFYNFSPDPMHSIQEQMRGNHFNDTPLPENYSNNVSCTSTTISNFSEKSQERLDGCLLNVFSENTVDAEYTPMNVCIDGKTMSYDVAH</sequence>
<name>A0A8X6Q6H7_NEPPI</name>
<keyword evidence="2" id="KW-1185">Reference proteome</keyword>
<dbReference type="AlphaFoldDB" id="A0A8X6Q6H7"/>
<evidence type="ECO:0000313" key="2">
    <source>
        <dbReference type="Proteomes" id="UP000887013"/>
    </source>
</evidence>
<reference evidence="1" key="1">
    <citation type="submission" date="2020-08" db="EMBL/GenBank/DDBJ databases">
        <title>Multicomponent nature underlies the extraordinary mechanical properties of spider dragline silk.</title>
        <authorList>
            <person name="Kono N."/>
            <person name="Nakamura H."/>
            <person name="Mori M."/>
            <person name="Yoshida Y."/>
            <person name="Ohtoshi R."/>
            <person name="Malay A.D."/>
            <person name="Moran D.A.P."/>
            <person name="Tomita M."/>
            <person name="Numata K."/>
            <person name="Arakawa K."/>
        </authorList>
    </citation>
    <scope>NUCLEOTIDE SEQUENCE</scope>
</reference>
<accession>A0A8X6Q6H7</accession>
<organism evidence="1 2">
    <name type="scientific">Nephila pilipes</name>
    <name type="common">Giant wood spider</name>
    <name type="synonym">Nephila maculata</name>
    <dbReference type="NCBI Taxonomy" id="299642"/>
    <lineage>
        <taxon>Eukaryota</taxon>
        <taxon>Metazoa</taxon>
        <taxon>Ecdysozoa</taxon>
        <taxon>Arthropoda</taxon>
        <taxon>Chelicerata</taxon>
        <taxon>Arachnida</taxon>
        <taxon>Araneae</taxon>
        <taxon>Araneomorphae</taxon>
        <taxon>Entelegynae</taxon>
        <taxon>Araneoidea</taxon>
        <taxon>Nephilidae</taxon>
        <taxon>Nephila</taxon>
    </lineage>
</organism>
<evidence type="ECO:0000313" key="1">
    <source>
        <dbReference type="EMBL" id="GFU08619.1"/>
    </source>
</evidence>
<comment type="caution">
    <text evidence="1">The sequence shown here is derived from an EMBL/GenBank/DDBJ whole genome shotgun (WGS) entry which is preliminary data.</text>
</comment>
<feature type="non-terminal residue" evidence="1">
    <location>
        <position position="150"/>
    </location>
</feature>
<protein>
    <submittedName>
        <fullName evidence="1">Uncharacterized protein</fullName>
    </submittedName>
</protein>
<dbReference type="Proteomes" id="UP000887013">
    <property type="component" value="Unassembled WGS sequence"/>
</dbReference>
<proteinExistence type="predicted"/>
<gene>
    <name evidence="1" type="ORF">NPIL_29901</name>
</gene>
<dbReference type="EMBL" id="BMAW01028693">
    <property type="protein sequence ID" value="GFU08619.1"/>
    <property type="molecule type" value="Genomic_DNA"/>
</dbReference>